<dbReference type="GO" id="GO:0009055">
    <property type="term" value="F:electron transfer activity"/>
    <property type="evidence" value="ECO:0007669"/>
    <property type="project" value="InterPro"/>
</dbReference>
<keyword evidence="4" id="KW-0732">Signal</keyword>
<dbReference type="SUPFAM" id="SSF49503">
    <property type="entry name" value="Cupredoxins"/>
    <property type="match status" value="1"/>
</dbReference>
<evidence type="ECO:0000256" key="3">
    <source>
        <dbReference type="PIRSR" id="PIRSR601243-1"/>
    </source>
</evidence>
<accession>A0A1V4EU00</accession>
<dbReference type="PROSITE" id="PS00196">
    <property type="entry name" value="COPPER_BLUE"/>
    <property type="match status" value="1"/>
</dbReference>
<evidence type="ECO:0000256" key="4">
    <source>
        <dbReference type="SAM" id="SignalP"/>
    </source>
</evidence>
<keyword evidence="6" id="KW-1185">Reference proteome</keyword>
<keyword evidence="2 3" id="KW-0186">Copper</keyword>
<dbReference type="InterPro" id="IPR001243">
    <property type="entry name" value="Rusticyanin"/>
</dbReference>
<dbReference type="AlphaFoldDB" id="A0A1V4EU00"/>
<sequence>MKRKGWIIPVIAGLSVLMIGSGAFAATVSQTNRMTFQGTHTSHGLTGTVGVMGDRSSGSGAASALGGGYGMMGGGSGTASALGGGYGMMGGGSGAASRRGGRMNAYSSLDSSASLNQQIALGKQGAVIDQKTNTITYSGGSINLVALASPHGKPNMTWEIDGLVNPTIIVPSSANVQVTLVNTDWGYMHGFEVTSTAPPYGIMAMMSVNSDFLLMPLPERTTKALATARYDTRSGQLHLSKGTYHYLCPMPGHANQGMYGTLKIV</sequence>
<feature type="chain" id="PRO_5010721428" description="Blue (type 1) copper domain-containing protein" evidence="4">
    <location>
        <begin position="26"/>
        <end position="265"/>
    </location>
</feature>
<organism evidence="5 6">
    <name type="scientific">Ferroacidibacillus organovorans</name>
    <dbReference type="NCBI Taxonomy" id="1765683"/>
    <lineage>
        <taxon>Bacteria</taxon>
        <taxon>Bacillati</taxon>
        <taxon>Bacillota</taxon>
        <taxon>Bacilli</taxon>
        <taxon>Bacillales</taxon>
        <taxon>Alicyclobacillaceae</taxon>
        <taxon>Ferroacidibacillus</taxon>
    </lineage>
</organism>
<feature type="binding site" evidence="3">
    <location>
        <position position="189"/>
    </location>
    <ligand>
        <name>Cu cation</name>
        <dbReference type="ChEBI" id="CHEBI:23378"/>
    </ligand>
</feature>
<dbReference type="Gene3D" id="2.60.40.420">
    <property type="entry name" value="Cupredoxins - blue copper proteins"/>
    <property type="match status" value="1"/>
</dbReference>
<proteinExistence type="predicted"/>
<dbReference type="InterPro" id="IPR008972">
    <property type="entry name" value="Cupredoxin"/>
</dbReference>
<comment type="caution">
    <text evidence="5">The sequence shown here is derived from an EMBL/GenBank/DDBJ whole genome shotgun (WGS) entry which is preliminary data.</text>
</comment>
<gene>
    <name evidence="5" type="ORF">B2M26_08795</name>
</gene>
<feature type="binding site" evidence="3">
    <location>
        <position position="248"/>
    </location>
    <ligand>
        <name>Cu cation</name>
        <dbReference type="ChEBI" id="CHEBI:23378"/>
    </ligand>
</feature>
<dbReference type="PRINTS" id="PR00158">
    <property type="entry name" value="RUSTICYANIN"/>
</dbReference>
<evidence type="ECO:0000256" key="2">
    <source>
        <dbReference type="ARBA" id="ARBA00023008"/>
    </source>
</evidence>
<dbReference type="RefSeq" id="WP_079290722.1">
    <property type="nucleotide sequence ID" value="NZ_MWPS01000022.1"/>
</dbReference>
<reference evidence="5 6" key="1">
    <citation type="submission" date="2017-02" db="EMBL/GenBank/DDBJ databases">
        <title>Draft genome of Acidibacillus ferrooxidans Huett2.</title>
        <authorList>
            <person name="Schopf S."/>
        </authorList>
    </citation>
    <scope>NUCLEOTIDE SEQUENCE [LARGE SCALE GENOMIC DNA]</scope>
    <source>
        <strain evidence="5 6">Huett2</strain>
    </source>
</reference>
<comment type="cofactor">
    <cofactor evidence="3">
        <name>Cu cation</name>
        <dbReference type="ChEBI" id="CHEBI:23378"/>
    </cofactor>
    <text evidence="3">Binds 1 copper ion per subunit.</text>
</comment>
<keyword evidence="1 3" id="KW-0479">Metal-binding</keyword>
<dbReference type="InterPro" id="IPR028871">
    <property type="entry name" value="BlueCu_1_BS"/>
</dbReference>
<dbReference type="GO" id="GO:0005507">
    <property type="term" value="F:copper ion binding"/>
    <property type="evidence" value="ECO:0007669"/>
    <property type="project" value="InterPro"/>
</dbReference>
<evidence type="ECO:0000256" key="1">
    <source>
        <dbReference type="ARBA" id="ARBA00022723"/>
    </source>
</evidence>
<dbReference type="EMBL" id="MWPS01000022">
    <property type="protein sequence ID" value="OPG16128.1"/>
    <property type="molecule type" value="Genomic_DNA"/>
</dbReference>
<feature type="binding site" evidence="3">
    <location>
        <position position="253"/>
    </location>
    <ligand>
        <name>Cu cation</name>
        <dbReference type="ChEBI" id="CHEBI:23378"/>
    </ligand>
</feature>
<name>A0A1V4EU00_9BACL</name>
<evidence type="ECO:0008006" key="7">
    <source>
        <dbReference type="Google" id="ProtNLM"/>
    </source>
</evidence>
<dbReference type="Proteomes" id="UP000190229">
    <property type="component" value="Unassembled WGS sequence"/>
</dbReference>
<evidence type="ECO:0000313" key="5">
    <source>
        <dbReference type="EMBL" id="OPG16128.1"/>
    </source>
</evidence>
<feature type="binding site" evidence="3">
    <location>
        <position position="258"/>
    </location>
    <ligand>
        <name>Cu cation</name>
        <dbReference type="ChEBI" id="CHEBI:23378"/>
    </ligand>
</feature>
<feature type="signal peptide" evidence="4">
    <location>
        <begin position="1"/>
        <end position="25"/>
    </location>
</feature>
<protein>
    <recommendedName>
        <fullName evidence="7">Blue (type 1) copper domain-containing protein</fullName>
    </recommendedName>
</protein>
<evidence type="ECO:0000313" key="6">
    <source>
        <dbReference type="Proteomes" id="UP000190229"/>
    </source>
</evidence>